<proteinExistence type="inferred from homology"/>
<evidence type="ECO:0000256" key="1">
    <source>
        <dbReference type="ARBA" id="ARBA00010641"/>
    </source>
</evidence>
<dbReference type="CDD" id="cd06171">
    <property type="entry name" value="Sigma70_r4"/>
    <property type="match status" value="1"/>
</dbReference>
<evidence type="ECO:0000256" key="2">
    <source>
        <dbReference type="ARBA" id="ARBA00023015"/>
    </source>
</evidence>
<organism evidence="8 9">
    <name type="scientific">Salinibacillus aidingensis</name>
    <dbReference type="NCBI Taxonomy" id="237684"/>
    <lineage>
        <taxon>Bacteria</taxon>
        <taxon>Bacillati</taxon>
        <taxon>Bacillota</taxon>
        <taxon>Bacilli</taxon>
        <taxon>Bacillales</taxon>
        <taxon>Bacillaceae</taxon>
        <taxon>Salinibacillus</taxon>
    </lineage>
</organism>
<sequence length="174" mass="20635">MSSNNDAASYESKKRVEHTIEELFVIYKAPIYRFVFRYCQDEQLCLDLVQDTFVKFHKYQAYFDEKKSNIKTYLFRIAYQLMINRLKKRSRMKKILPFLYVNSQQQNLSYEDKFTIQAAIQQLPDKQRAVILLTYYHDLTQKDISGILEIPIGTVKSRLDASLKKLKALLEGNK</sequence>
<dbReference type="InterPro" id="IPR007627">
    <property type="entry name" value="RNA_pol_sigma70_r2"/>
</dbReference>
<dbReference type="InterPro" id="IPR036388">
    <property type="entry name" value="WH-like_DNA-bd_sf"/>
</dbReference>
<evidence type="ECO:0000256" key="4">
    <source>
        <dbReference type="ARBA" id="ARBA00023125"/>
    </source>
</evidence>
<evidence type="ECO:0000259" key="6">
    <source>
        <dbReference type="Pfam" id="PF04542"/>
    </source>
</evidence>
<accession>A0ABN1BG03</accession>
<evidence type="ECO:0000256" key="3">
    <source>
        <dbReference type="ARBA" id="ARBA00023082"/>
    </source>
</evidence>
<dbReference type="Gene3D" id="1.10.10.10">
    <property type="entry name" value="Winged helix-like DNA-binding domain superfamily/Winged helix DNA-binding domain"/>
    <property type="match status" value="1"/>
</dbReference>
<dbReference type="PANTHER" id="PTHR43133:SF8">
    <property type="entry name" value="RNA POLYMERASE SIGMA FACTOR HI_1459-RELATED"/>
    <property type="match status" value="1"/>
</dbReference>
<comment type="similarity">
    <text evidence="1">Belongs to the sigma-70 factor family. ECF subfamily.</text>
</comment>
<comment type="caution">
    <text evidence="8">The sequence shown here is derived from an EMBL/GenBank/DDBJ whole genome shotgun (WGS) entry which is preliminary data.</text>
</comment>
<dbReference type="SUPFAM" id="SSF88659">
    <property type="entry name" value="Sigma3 and sigma4 domains of RNA polymerase sigma factors"/>
    <property type="match status" value="1"/>
</dbReference>
<dbReference type="Gene3D" id="1.10.1740.10">
    <property type="match status" value="1"/>
</dbReference>
<dbReference type="PANTHER" id="PTHR43133">
    <property type="entry name" value="RNA POLYMERASE ECF-TYPE SIGMA FACTO"/>
    <property type="match status" value="1"/>
</dbReference>
<dbReference type="EMBL" id="BAAADO010000005">
    <property type="protein sequence ID" value="GAA0496991.1"/>
    <property type="molecule type" value="Genomic_DNA"/>
</dbReference>
<feature type="domain" description="RNA polymerase sigma factor 70 region 4 type 2" evidence="7">
    <location>
        <begin position="116"/>
        <end position="166"/>
    </location>
</feature>
<evidence type="ECO:0000313" key="8">
    <source>
        <dbReference type="EMBL" id="GAA0496991.1"/>
    </source>
</evidence>
<keyword evidence="9" id="KW-1185">Reference proteome</keyword>
<keyword evidence="2" id="KW-0805">Transcription regulation</keyword>
<dbReference type="SUPFAM" id="SSF88946">
    <property type="entry name" value="Sigma2 domain of RNA polymerase sigma factors"/>
    <property type="match status" value="1"/>
</dbReference>
<dbReference type="Pfam" id="PF08281">
    <property type="entry name" value="Sigma70_r4_2"/>
    <property type="match status" value="1"/>
</dbReference>
<dbReference type="InterPro" id="IPR014284">
    <property type="entry name" value="RNA_pol_sigma-70_dom"/>
</dbReference>
<evidence type="ECO:0000256" key="5">
    <source>
        <dbReference type="ARBA" id="ARBA00023163"/>
    </source>
</evidence>
<name>A0ABN1BG03_9BACI</name>
<gene>
    <name evidence="8" type="ORF">GCM10008986_24950</name>
</gene>
<keyword evidence="3" id="KW-0731">Sigma factor</keyword>
<dbReference type="RefSeq" id="WP_343841626.1">
    <property type="nucleotide sequence ID" value="NZ_BAAADO010000005.1"/>
</dbReference>
<dbReference type="Proteomes" id="UP001500880">
    <property type="component" value="Unassembled WGS sequence"/>
</dbReference>
<dbReference type="InterPro" id="IPR039425">
    <property type="entry name" value="RNA_pol_sigma-70-like"/>
</dbReference>
<dbReference type="InterPro" id="IPR013325">
    <property type="entry name" value="RNA_pol_sigma_r2"/>
</dbReference>
<protein>
    <submittedName>
        <fullName evidence="8">RNA polymerase sigma factor</fullName>
    </submittedName>
</protein>
<dbReference type="InterPro" id="IPR013324">
    <property type="entry name" value="RNA_pol_sigma_r3/r4-like"/>
</dbReference>
<reference evidence="8 9" key="1">
    <citation type="journal article" date="2019" name="Int. J. Syst. Evol. Microbiol.">
        <title>The Global Catalogue of Microorganisms (GCM) 10K type strain sequencing project: providing services to taxonomists for standard genome sequencing and annotation.</title>
        <authorList>
            <consortium name="The Broad Institute Genomics Platform"/>
            <consortium name="The Broad Institute Genome Sequencing Center for Infectious Disease"/>
            <person name="Wu L."/>
            <person name="Ma J."/>
        </authorList>
    </citation>
    <scope>NUCLEOTIDE SEQUENCE [LARGE SCALE GENOMIC DNA]</scope>
    <source>
        <strain evidence="8 9">JCM 12389</strain>
    </source>
</reference>
<evidence type="ECO:0000259" key="7">
    <source>
        <dbReference type="Pfam" id="PF08281"/>
    </source>
</evidence>
<keyword evidence="5" id="KW-0804">Transcription</keyword>
<dbReference type="InterPro" id="IPR013249">
    <property type="entry name" value="RNA_pol_sigma70_r4_t2"/>
</dbReference>
<keyword evidence="4" id="KW-0238">DNA-binding</keyword>
<feature type="domain" description="RNA polymerase sigma-70 region 2" evidence="6">
    <location>
        <begin position="26"/>
        <end position="91"/>
    </location>
</feature>
<evidence type="ECO:0000313" key="9">
    <source>
        <dbReference type="Proteomes" id="UP001500880"/>
    </source>
</evidence>
<dbReference type="NCBIfam" id="TIGR02937">
    <property type="entry name" value="sigma70-ECF"/>
    <property type="match status" value="1"/>
</dbReference>
<dbReference type="Pfam" id="PF04542">
    <property type="entry name" value="Sigma70_r2"/>
    <property type="match status" value="1"/>
</dbReference>